<dbReference type="GO" id="GO:0042802">
    <property type="term" value="F:identical protein binding"/>
    <property type="evidence" value="ECO:0007669"/>
    <property type="project" value="TreeGrafter"/>
</dbReference>
<sequence>MNKLENRGKKVLSPVLARYHAGFSVAKARGSYVYDDQGKKYLDFATGIACDILGHCHPKVVSAAKKQLDRLIHACVGVALYEPYVKLAEELRKIVPIKKAQSFFCQSGAEAVEAAIKLAKFASKKPGIIAFQGGFHGRTLGALSVTTSKMKYREGYEPLLPEVYIAPFDLLLVEGLLKENDWKIGGVIIEPVLGEGGYVVPPSGFLKGVRALCDKYNTLLIVDEVQTGMGHTGKWLACEHEGIVPDILVLAKGLASGLPLGACVASQELMAKWSPGAHGSTFGGNPVCCAAAIATIETIKKEKLLANTAKLGRYLMNELSKLKASFPLVKELRGLGLLIGVDLGNSAAARKVIDLCLAHGLLLISTGKDGSVVRFIPPLNVSKKEIDLALKIFGAALRDV</sequence>
<dbReference type="Gene3D" id="3.90.1150.10">
    <property type="entry name" value="Aspartate Aminotransferase, domain 1"/>
    <property type="match status" value="1"/>
</dbReference>
<reference evidence="4 5" key="1">
    <citation type="journal article" date="2016" name="Nat. Commun.">
        <title>Thousands of microbial genomes shed light on interconnected biogeochemical processes in an aquifer system.</title>
        <authorList>
            <person name="Anantharaman K."/>
            <person name="Brown C.T."/>
            <person name="Hug L.A."/>
            <person name="Sharon I."/>
            <person name="Castelle C.J."/>
            <person name="Probst A.J."/>
            <person name="Thomas B.C."/>
            <person name="Singh A."/>
            <person name="Wilkins M.J."/>
            <person name="Karaoz U."/>
            <person name="Brodie E.L."/>
            <person name="Williams K.H."/>
            <person name="Hubbard S.S."/>
            <person name="Banfield J.F."/>
        </authorList>
    </citation>
    <scope>NUCLEOTIDE SEQUENCE [LARGE SCALE GENOMIC DNA]</scope>
</reference>
<dbReference type="PIRSF" id="PIRSF000521">
    <property type="entry name" value="Transaminase_4ab_Lys_Orn"/>
    <property type="match status" value="1"/>
</dbReference>
<dbReference type="SUPFAM" id="SSF53383">
    <property type="entry name" value="PLP-dependent transferases"/>
    <property type="match status" value="1"/>
</dbReference>
<comment type="similarity">
    <text evidence="3">Belongs to the class-III pyridoxal-phosphate-dependent aminotransferase family.</text>
</comment>
<protein>
    <recommendedName>
        <fullName evidence="6">4-aminobutyrate aminotransferase</fullName>
    </recommendedName>
</protein>
<dbReference type="InterPro" id="IPR015424">
    <property type="entry name" value="PyrdxlP-dep_Trfase"/>
</dbReference>
<evidence type="ECO:0000313" key="5">
    <source>
        <dbReference type="Proteomes" id="UP000178602"/>
    </source>
</evidence>
<dbReference type="Gene3D" id="3.40.640.10">
    <property type="entry name" value="Type I PLP-dependent aspartate aminotransferase-like (Major domain)"/>
    <property type="match status" value="1"/>
</dbReference>
<dbReference type="CDD" id="cd00610">
    <property type="entry name" value="OAT_like"/>
    <property type="match status" value="1"/>
</dbReference>
<dbReference type="Proteomes" id="UP000178602">
    <property type="component" value="Unassembled WGS sequence"/>
</dbReference>
<comment type="cofactor">
    <cofactor evidence="1">
        <name>pyridoxal 5'-phosphate</name>
        <dbReference type="ChEBI" id="CHEBI:597326"/>
    </cofactor>
</comment>
<dbReference type="GO" id="GO:0008483">
    <property type="term" value="F:transaminase activity"/>
    <property type="evidence" value="ECO:0007669"/>
    <property type="project" value="InterPro"/>
</dbReference>
<dbReference type="GO" id="GO:0030170">
    <property type="term" value="F:pyridoxal phosphate binding"/>
    <property type="evidence" value="ECO:0007669"/>
    <property type="project" value="InterPro"/>
</dbReference>
<dbReference type="PANTHER" id="PTHR11986">
    <property type="entry name" value="AMINOTRANSFERASE CLASS III"/>
    <property type="match status" value="1"/>
</dbReference>
<evidence type="ECO:0008006" key="6">
    <source>
        <dbReference type="Google" id="ProtNLM"/>
    </source>
</evidence>
<dbReference type="InterPro" id="IPR049704">
    <property type="entry name" value="Aminotrans_3_PPA_site"/>
</dbReference>
<keyword evidence="2 3" id="KW-0663">Pyridoxal phosphate</keyword>
<dbReference type="InterPro" id="IPR015422">
    <property type="entry name" value="PyrdxlP-dep_Trfase_small"/>
</dbReference>
<evidence type="ECO:0000256" key="3">
    <source>
        <dbReference type="RuleBase" id="RU003560"/>
    </source>
</evidence>
<dbReference type="InterPro" id="IPR050103">
    <property type="entry name" value="Class-III_PLP-dep_AT"/>
</dbReference>
<organism evidence="4 5">
    <name type="scientific">candidate division WOR-1 bacterium RIFOXYC12_FULL_54_18</name>
    <dbReference type="NCBI Taxonomy" id="1802584"/>
    <lineage>
        <taxon>Bacteria</taxon>
        <taxon>Bacillati</taxon>
        <taxon>Saganbacteria</taxon>
    </lineage>
</organism>
<comment type="caution">
    <text evidence="4">The sequence shown here is derived from an EMBL/GenBank/DDBJ whole genome shotgun (WGS) entry which is preliminary data.</text>
</comment>
<dbReference type="AlphaFoldDB" id="A0A1F4T6T4"/>
<dbReference type="InterPro" id="IPR005814">
    <property type="entry name" value="Aminotrans_3"/>
</dbReference>
<evidence type="ECO:0000256" key="2">
    <source>
        <dbReference type="ARBA" id="ARBA00022898"/>
    </source>
</evidence>
<dbReference type="InterPro" id="IPR015421">
    <property type="entry name" value="PyrdxlP-dep_Trfase_major"/>
</dbReference>
<accession>A0A1F4T6T4</accession>
<name>A0A1F4T6T4_UNCSA</name>
<proteinExistence type="inferred from homology"/>
<evidence type="ECO:0000256" key="1">
    <source>
        <dbReference type="ARBA" id="ARBA00001933"/>
    </source>
</evidence>
<evidence type="ECO:0000313" key="4">
    <source>
        <dbReference type="EMBL" id="OGC28452.1"/>
    </source>
</evidence>
<dbReference type="PROSITE" id="PS00600">
    <property type="entry name" value="AA_TRANSFER_CLASS_3"/>
    <property type="match status" value="1"/>
</dbReference>
<dbReference type="FunFam" id="3.40.640.10:FF:000004">
    <property type="entry name" value="Acetylornithine aminotransferase"/>
    <property type="match status" value="1"/>
</dbReference>
<dbReference type="Pfam" id="PF00202">
    <property type="entry name" value="Aminotran_3"/>
    <property type="match status" value="1"/>
</dbReference>
<gene>
    <name evidence="4" type="ORF">A3K49_05735</name>
</gene>
<dbReference type="EMBL" id="MEUG01000001">
    <property type="protein sequence ID" value="OGC28452.1"/>
    <property type="molecule type" value="Genomic_DNA"/>
</dbReference>